<dbReference type="EMBL" id="CP133568">
    <property type="protein sequence ID" value="WMT03931.1"/>
    <property type="molecule type" value="Genomic_DNA"/>
</dbReference>
<dbReference type="RefSeq" id="WP_309152466.1">
    <property type="nucleotide sequence ID" value="NZ_CP133568.1"/>
</dbReference>
<evidence type="ECO:0000313" key="1">
    <source>
        <dbReference type="EMBL" id="WMT03931.1"/>
    </source>
</evidence>
<protein>
    <submittedName>
        <fullName evidence="1">Uncharacterized protein</fullName>
    </submittedName>
</protein>
<keyword evidence="2" id="KW-1185">Reference proteome</keyword>
<organism evidence="1 2">
    <name type="scientific">Lysobacter yananisis</name>
    <dbReference type="NCBI Taxonomy" id="1003114"/>
    <lineage>
        <taxon>Bacteria</taxon>
        <taxon>Pseudomonadati</taxon>
        <taxon>Pseudomonadota</taxon>
        <taxon>Gammaproteobacteria</taxon>
        <taxon>Lysobacterales</taxon>
        <taxon>Lysobacteraceae</taxon>
        <taxon>Lysobacter</taxon>
    </lineage>
</organism>
<reference evidence="1 2" key="1">
    <citation type="submission" date="2023-08" db="EMBL/GenBank/DDBJ databases">
        <title>The whole genome sequence of Lysobacter yananisis.</title>
        <authorList>
            <person name="Sun H."/>
        </authorList>
    </citation>
    <scope>NUCLEOTIDE SEQUENCE [LARGE SCALE GENOMIC DNA]</scope>
    <source>
        <strain evidence="1 2">SNNU513</strain>
    </source>
</reference>
<accession>A0ABY9PAL4</accession>
<sequence length="131" mass="14308">MSANALGLRWELFDALDERIARPCRRRSACEASPNRAMSPAFADRVLRDSHSRIDAHRQARCRGRASIHGRNATIDDATGVGSNPNKRRDCGSLAALLASRARPPRVRRLPPAAIRAAQHGTHAGFGVRPI</sequence>
<gene>
    <name evidence="1" type="ORF">RDV84_03535</name>
</gene>
<name>A0ABY9PAL4_9GAMM</name>
<evidence type="ECO:0000313" key="2">
    <source>
        <dbReference type="Proteomes" id="UP001229313"/>
    </source>
</evidence>
<dbReference type="Proteomes" id="UP001229313">
    <property type="component" value="Chromosome"/>
</dbReference>
<proteinExistence type="predicted"/>